<evidence type="ECO:0000256" key="6">
    <source>
        <dbReference type="SAM" id="MobiDB-lite"/>
    </source>
</evidence>
<dbReference type="InterPro" id="IPR010987">
    <property type="entry name" value="Glutathione-S-Trfase_C-like"/>
</dbReference>
<evidence type="ECO:0000313" key="11">
    <source>
        <dbReference type="Proteomes" id="UP000494040"/>
    </source>
</evidence>
<feature type="domain" description="GST N-terminal" evidence="8">
    <location>
        <begin position="2"/>
        <end position="84"/>
    </location>
</feature>
<dbReference type="Proteomes" id="UP000494040">
    <property type="component" value="Unassembled WGS sequence"/>
</dbReference>
<dbReference type="PROSITE" id="PS50405">
    <property type="entry name" value="GST_CTER"/>
    <property type="match status" value="1"/>
</dbReference>
<dbReference type="CTD" id="44791"/>
<dbReference type="InterPro" id="IPR036249">
    <property type="entry name" value="Thioredoxin-like_sf"/>
</dbReference>
<dbReference type="PANTHER" id="PTHR43986">
    <property type="entry name" value="ELONGATION FACTOR 1-GAMMA"/>
    <property type="match status" value="1"/>
</dbReference>
<keyword evidence="11" id="KW-1185">Reference proteome</keyword>
<dbReference type="InterPro" id="IPR001662">
    <property type="entry name" value="EF1B_G_C"/>
</dbReference>
<evidence type="ECO:0000256" key="5">
    <source>
        <dbReference type="PROSITE-ProRule" id="PRU00519"/>
    </source>
</evidence>
<dbReference type="OMA" id="TQYFSWT"/>
<dbReference type="CDD" id="cd03181">
    <property type="entry name" value="GST_C_EF1Bgamma_like"/>
    <property type="match status" value="1"/>
</dbReference>
<sequence>MASGTLYTYPDNFRAYKVLVAAQYGGGNVKVAPGFVFGTTNKTPEFLKKFPLGKVPAFETSDNQYLTESNAIAYYVSSDQLRGGNAVEKAQVVQWLSYADNEVLPVVSTWVFPYMGMLNFDKKVVNGAKNDMTELLNKLNSYLLTKTYLVGERVTLADVVMACTLLNAYQHVFDPTYRAAFKNVNRWFLTVVNQPKVKAVLGNVKLCEKEPEVPAGPKAEKQGKKEKEQKPKEEKPKQKEAAPPADDLDETELALRAEPKSKDPFEPYLQTKSTFVLDEFKRCYSNEEVTVSIPFFWNHFDKENYSIWFGEYKYNEELKKVFMSCNLVTGMFQRLGKMCKHAFASVCVFGKDDDNSISGVWVWRGPGLAFELSPDLQVDYESYTWTKLDPDNADHKATIDNYLAWTGKDKQGRPFNQGKVFK</sequence>
<dbReference type="GeneID" id="106662730"/>
<evidence type="ECO:0000259" key="7">
    <source>
        <dbReference type="PROSITE" id="PS50040"/>
    </source>
</evidence>
<evidence type="ECO:0000259" key="9">
    <source>
        <dbReference type="PROSITE" id="PS50405"/>
    </source>
</evidence>
<dbReference type="EnsemblMetazoa" id="XM_014386974.2">
    <property type="protein sequence ID" value="XP_014242460.1"/>
    <property type="gene ID" value="LOC106662730"/>
</dbReference>
<dbReference type="SFLD" id="SFLDS00019">
    <property type="entry name" value="Glutathione_Transferase_(cytos"/>
    <property type="match status" value="1"/>
</dbReference>
<evidence type="ECO:0000256" key="1">
    <source>
        <dbReference type="ARBA" id="ARBA00022218"/>
    </source>
</evidence>
<feature type="domain" description="EF-1-gamma C-terminal" evidence="7">
    <location>
        <begin position="261"/>
        <end position="422"/>
    </location>
</feature>
<dbReference type="Pfam" id="PF00043">
    <property type="entry name" value="GST_C"/>
    <property type="match status" value="1"/>
</dbReference>
<dbReference type="InterPro" id="IPR004045">
    <property type="entry name" value="Glutathione_S-Trfase_N"/>
</dbReference>
<dbReference type="Gene3D" id="3.30.70.1010">
    <property type="entry name" value="Translation elongation factor EF1B, gamma chain, conserved domain"/>
    <property type="match status" value="1"/>
</dbReference>
<dbReference type="CDD" id="cd03044">
    <property type="entry name" value="GST_N_EF1Bgamma"/>
    <property type="match status" value="1"/>
</dbReference>
<evidence type="ECO:0000256" key="2">
    <source>
        <dbReference type="ARBA" id="ARBA00022768"/>
    </source>
</evidence>
<dbReference type="KEGG" id="clec:106662730"/>
<evidence type="ECO:0000259" key="8">
    <source>
        <dbReference type="PROSITE" id="PS50404"/>
    </source>
</evidence>
<feature type="domain" description="GST C-terminal" evidence="9">
    <location>
        <begin position="85"/>
        <end position="215"/>
    </location>
</feature>
<dbReference type="SUPFAM" id="SSF47616">
    <property type="entry name" value="GST C-terminal domain-like"/>
    <property type="match status" value="1"/>
</dbReference>
<name>A0A8I6REU1_CIMLE</name>
<dbReference type="Gene3D" id="3.40.30.10">
    <property type="entry name" value="Glutaredoxin"/>
    <property type="match status" value="1"/>
</dbReference>
<dbReference type="InterPro" id="IPR004046">
    <property type="entry name" value="GST_C"/>
</dbReference>
<evidence type="ECO:0000256" key="4">
    <source>
        <dbReference type="ARBA" id="ARBA00030426"/>
    </source>
</evidence>
<dbReference type="SUPFAM" id="SSF52833">
    <property type="entry name" value="Thioredoxin-like"/>
    <property type="match status" value="1"/>
</dbReference>
<feature type="region of interest" description="Disordered" evidence="6">
    <location>
        <begin position="211"/>
        <end position="250"/>
    </location>
</feature>
<reference evidence="10" key="1">
    <citation type="submission" date="2022-01" db="UniProtKB">
        <authorList>
            <consortium name="EnsemblMetazoa"/>
        </authorList>
    </citation>
    <scope>IDENTIFICATION</scope>
</reference>
<dbReference type="GO" id="GO:0005634">
    <property type="term" value="C:nucleus"/>
    <property type="evidence" value="ECO:0007669"/>
    <property type="project" value="TreeGrafter"/>
</dbReference>
<organism evidence="10 11">
    <name type="scientific">Cimex lectularius</name>
    <name type="common">Bed bug</name>
    <name type="synonym">Acanthia lectularia</name>
    <dbReference type="NCBI Taxonomy" id="79782"/>
    <lineage>
        <taxon>Eukaryota</taxon>
        <taxon>Metazoa</taxon>
        <taxon>Ecdysozoa</taxon>
        <taxon>Arthropoda</taxon>
        <taxon>Hexapoda</taxon>
        <taxon>Insecta</taxon>
        <taxon>Pterygota</taxon>
        <taxon>Neoptera</taxon>
        <taxon>Paraneoptera</taxon>
        <taxon>Hemiptera</taxon>
        <taxon>Heteroptera</taxon>
        <taxon>Panheteroptera</taxon>
        <taxon>Cimicomorpha</taxon>
        <taxon>Cimicidae</taxon>
        <taxon>Cimex</taxon>
    </lineage>
</organism>
<dbReference type="Pfam" id="PF00647">
    <property type="entry name" value="EF1G"/>
    <property type="match status" value="1"/>
</dbReference>
<dbReference type="RefSeq" id="XP_014242460.1">
    <property type="nucleotide sequence ID" value="XM_014386974.2"/>
</dbReference>
<dbReference type="SMART" id="SM01183">
    <property type="entry name" value="EF1G"/>
    <property type="match status" value="1"/>
</dbReference>
<dbReference type="FunFam" id="1.20.1050.10:FF:000006">
    <property type="entry name" value="Elongation factor 1 gamma"/>
    <property type="match status" value="1"/>
</dbReference>
<dbReference type="SUPFAM" id="SSF89942">
    <property type="entry name" value="eEF1-gamma domain"/>
    <property type="match status" value="1"/>
</dbReference>
<dbReference type="InterPro" id="IPR036282">
    <property type="entry name" value="Glutathione-S-Trfase_C_sf"/>
</dbReference>
<accession>A0A8I6REU1</accession>
<dbReference type="InterPro" id="IPR040079">
    <property type="entry name" value="Glutathione_S-Trfase"/>
</dbReference>
<dbReference type="Gene3D" id="1.20.1050.10">
    <property type="match status" value="1"/>
</dbReference>
<dbReference type="GO" id="GO:0005737">
    <property type="term" value="C:cytoplasm"/>
    <property type="evidence" value="ECO:0007669"/>
    <property type="project" value="TreeGrafter"/>
</dbReference>
<dbReference type="PROSITE" id="PS50404">
    <property type="entry name" value="GST_NTER"/>
    <property type="match status" value="1"/>
</dbReference>
<proteinExistence type="predicted"/>
<feature type="compositionally biased region" description="Basic and acidic residues" evidence="6">
    <location>
        <begin position="211"/>
        <end position="240"/>
    </location>
</feature>
<keyword evidence="2 5" id="KW-0251">Elongation factor</keyword>
<dbReference type="PANTHER" id="PTHR43986:SF1">
    <property type="entry name" value="ELONGATION FACTOR 1-GAMMA"/>
    <property type="match status" value="1"/>
</dbReference>
<dbReference type="InterPro" id="IPR036433">
    <property type="entry name" value="EF1B_G_C_sf"/>
</dbReference>
<evidence type="ECO:0000256" key="3">
    <source>
        <dbReference type="ARBA" id="ARBA00022917"/>
    </source>
</evidence>
<evidence type="ECO:0000313" key="10">
    <source>
        <dbReference type="EnsemblMetazoa" id="XP_014242460.1"/>
    </source>
</evidence>
<dbReference type="SFLD" id="SFLDG00358">
    <property type="entry name" value="Main_(cytGST)"/>
    <property type="match status" value="1"/>
</dbReference>
<dbReference type="FunFam" id="3.40.30.10:FF:000233">
    <property type="entry name" value="Elongation factor 1-gamma"/>
    <property type="match status" value="1"/>
</dbReference>
<dbReference type="PROSITE" id="PS50040">
    <property type="entry name" value="EF1G_C"/>
    <property type="match status" value="1"/>
</dbReference>
<dbReference type="AlphaFoldDB" id="A0A8I6REU1"/>
<keyword evidence="3 5" id="KW-0648">Protein biosynthesis</keyword>
<dbReference type="InterPro" id="IPR050802">
    <property type="entry name" value="EF-GSTs"/>
</dbReference>
<dbReference type="GO" id="GO:0003746">
    <property type="term" value="F:translation elongation factor activity"/>
    <property type="evidence" value="ECO:0007669"/>
    <property type="project" value="UniProtKB-UniRule"/>
</dbReference>
<dbReference type="Pfam" id="PF02798">
    <property type="entry name" value="GST_N"/>
    <property type="match status" value="1"/>
</dbReference>
<protein>
    <recommendedName>
        <fullName evidence="1">Elongation factor 1-gamma</fullName>
    </recommendedName>
    <alternativeName>
        <fullName evidence="4">eEF-1B gamma</fullName>
    </alternativeName>
</protein>
<dbReference type="FunFam" id="3.30.70.1010:FF:000001">
    <property type="entry name" value="Elongation factor 1-gamma 1"/>
    <property type="match status" value="1"/>
</dbReference>
<dbReference type="OrthoDB" id="249703at2759"/>